<dbReference type="InParanoid" id="Q4CU85"/>
<name>Q4CU85_TRYCC</name>
<protein>
    <submittedName>
        <fullName evidence="2">Uncharacterized protein</fullName>
    </submittedName>
</protein>
<evidence type="ECO:0000313" key="2">
    <source>
        <dbReference type="EMBL" id="EAN83840.1"/>
    </source>
</evidence>
<dbReference type="AlphaFoldDB" id="Q4CU85"/>
<dbReference type="KEGG" id="tcr:511319.40"/>
<comment type="caution">
    <text evidence="2">The sequence shown here is derived from an EMBL/GenBank/DDBJ whole genome shotgun (WGS) entry which is preliminary data.</text>
</comment>
<dbReference type="EMBL" id="AAHK01001892">
    <property type="protein sequence ID" value="EAN83840.1"/>
    <property type="molecule type" value="Genomic_DNA"/>
</dbReference>
<sequence>MDRQTRGWTRERRGRQPSPGTAATRLMARGLGDGFAVGSVVFAPRRRRAGALHYALAEVTGIQACAGTATVAFVNAEPGVDD</sequence>
<organism evidence="2 3">
    <name type="scientific">Trypanosoma cruzi (strain CL Brener)</name>
    <dbReference type="NCBI Taxonomy" id="353153"/>
    <lineage>
        <taxon>Eukaryota</taxon>
        <taxon>Discoba</taxon>
        <taxon>Euglenozoa</taxon>
        <taxon>Kinetoplastea</taxon>
        <taxon>Metakinetoplastina</taxon>
        <taxon>Trypanosomatida</taxon>
        <taxon>Trypanosomatidae</taxon>
        <taxon>Trypanosoma</taxon>
        <taxon>Schizotrypanum</taxon>
    </lineage>
</organism>
<dbReference type="RefSeq" id="XP_805691.1">
    <property type="nucleotide sequence ID" value="XM_800598.1"/>
</dbReference>
<feature type="compositionally biased region" description="Basic and acidic residues" evidence="1">
    <location>
        <begin position="1"/>
        <end position="11"/>
    </location>
</feature>
<proteinExistence type="predicted"/>
<evidence type="ECO:0000313" key="3">
    <source>
        <dbReference type="Proteomes" id="UP000002296"/>
    </source>
</evidence>
<gene>
    <name evidence="2" type="ORF">Tc00.1047053511319.40</name>
</gene>
<feature type="region of interest" description="Disordered" evidence="1">
    <location>
        <begin position="1"/>
        <end position="22"/>
    </location>
</feature>
<evidence type="ECO:0000256" key="1">
    <source>
        <dbReference type="SAM" id="MobiDB-lite"/>
    </source>
</evidence>
<dbReference type="GeneID" id="3535494"/>
<reference evidence="2 3" key="1">
    <citation type="journal article" date="2005" name="Science">
        <title>The genome sequence of Trypanosoma cruzi, etiologic agent of Chagas disease.</title>
        <authorList>
            <person name="El-Sayed N.M."/>
            <person name="Myler P.J."/>
            <person name="Bartholomeu D.C."/>
            <person name="Nilsson D."/>
            <person name="Aggarwal G."/>
            <person name="Tran A.N."/>
            <person name="Ghedin E."/>
            <person name="Worthey E.A."/>
            <person name="Delcher A.L."/>
            <person name="Blandin G."/>
            <person name="Westenberger S.J."/>
            <person name="Caler E."/>
            <person name="Cerqueira G.C."/>
            <person name="Branche C."/>
            <person name="Haas B."/>
            <person name="Anupama A."/>
            <person name="Arner E."/>
            <person name="Aslund L."/>
            <person name="Attipoe P."/>
            <person name="Bontempi E."/>
            <person name="Bringaud F."/>
            <person name="Burton P."/>
            <person name="Cadag E."/>
            <person name="Campbell D.A."/>
            <person name="Carrington M."/>
            <person name="Crabtree J."/>
            <person name="Darban H."/>
            <person name="da Silveira J.F."/>
            <person name="de Jong P."/>
            <person name="Edwards K."/>
            <person name="Englund P.T."/>
            <person name="Fazelina G."/>
            <person name="Feldblyum T."/>
            <person name="Ferella M."/>
            <person name="Frasch A.C."/>
            <person name="Gull K."/>
            <person name="Horn D."/>
            <person name="Hou L."/>
            <person name="Huang Y."/>
            <person name="Kindlund E."/>
            <person name="Klingbeil M."/>
            <person name="Kluge S."/>
            <person name="Koo H."/>
            <person name="Lacerda D."/>
            <person name="Levin M.J."/>
            <person name="Lorenzi H."/>
            <person name="Louie T."/>
            <person name="Machado C.R."/>
            <person name="McCulloch R."/>
            <person name="McKenna A."/>
            <person name="Mizuno Y."/>
            <person name="Mottram J.C."/>
            <person name="Nelson S."/>
            <person name="Ochaya S."/>
            <person name="Osoegawa K."/>
            <person name="Pai G."/>
            <person name="Parsons M."/>
            <person name="Pentony M."/>
            <person name="Pettersson U."/>
            <person name="Pop M."/>
            <person name="Ramirez J.L."/>
            <person name="Rinta J."/>
            <person name="Robertson L."/>
            <person name="Salzberg S.L."/>
            <person name="Sanchez D.O."/>
            <person name="Seyler A."/>
            <person name="Sharma R."/>
            <person name="Shetty J."/>
            <person name="Simpson A.J."/>
            <person name="Sisk E."/>
            <person name="Tammi M.T."/>
            <person name="Tarleton R."/>
            <person name="Teixeira S."/>
            <person name="Van Aken S."/>
            <person name="Vogt C."/>
            <person name="Ward P.N."/>
            <person name="Wickstead B."/>
            <person name="Wortman J."/>
            <person name="White O."/>
            <person name="Fraser C.M."/>
            <person name="Stuart K.D."/>
            <person name="Andersson B."/>
        </authorList>
    </citation>
    <scope>NUCLEOTIDE SEQUENCE [LARGE SCALE GENOMIC DNA]</scope>
    <source>
        <strain evidence="2 3">CL Brener</strain>
    </source>
</reference>
<feature type="non-terminal residue" evidence="2">
    <location>
        <position position="82"/>
    </location>
</feature>
<keyword evidence="3" id="KW-1185">Reference proteome</keyword>
<accession>Q4CU85</accession>
<dbReference type="PaxDb" id="353153-Q4CU85"/>
<dbReference type="Proteomes" id="UP000002296">
    <property type="component" value="Unassembled WGS sequence"/>
</dbReference>